<evidence type="ECO:0000256" key="4">
    <source>
        <dbReference type="ARBA" id="ARBA00023098"/>
    </source>
</evidence>
<dbReference type="Proteomes" id="UP001530400">
    <property type="component" value="Unassembled WGS sequence"/>
</dbReference>
<dbReference type="EC" id="3.1.1.47" evidence="1"/>
<dbReference type="InterPro" id="IPR029058">
    <property type="entry name" value="AB_hydrolase_fold"/>
</dbReference>
<dbReference type="Pfam" id="PF03403">
    <property type="entry name" value="PAF-AH_p_II"/>
    <property type="match status" value="2"/>
</dbReference>
<protein>
    <recommendedName>
        <fullName evidence="1">1-alkyl-2-acetylglycerophosphocholine esterase</fullName>
        <ecNumber evidence="1">3.1.1.47</ecNumber>
    </recommendedName>
</protein>
<proteinExistence type="predicted"/>
<dbReference type="AlphaFoldDB" id="A0ABD3NMH0"/>
<dbReference type="GO" id="GO:0016042">
    <property type="term" value="P:lipid catabolic process"/>
    <property type="evidence" value="ECO:0007669"/>
    <property type="project" value="UniProtKB-KW"/>
</dbReference>
<dbReference type="PANTHER" id="PTHR10272:SF0">
    <property type="entry name" value="PLATELET-ACTIVATING FACTOR ACETYLHYDROLASE"/>
    <property type="match status" value="1"/>
</dbReference>
<dbReference type="GO" id="GO:0003847">
    <property type="term" value="F:1-alkyl-2-acetylglycerophosphocholine esterase activity"/>
    <property type="evidence" value="ECO:0007669"/>
    <property type="project" value="UniProtKB-EC"/>
</dbReference>
<evidence type="ECO:0000313" key="5">
    <source>
        <dbReference type="EMBL" id="KAL3777028.1"/>
    </source>
</evidence>
<evidence type="ECO:0000313" key="6">
    <source>
        <dbReference type="Proteomes" id="UP001530400"/>
    </source>
</evidence>
<keyword evidence="4" id="KW-0443">Lipid metabolism</keyword>
<evidence type="ECO:0000256" key="1">
    <source>
        <dbReference type="ARBA" id="ARBA00013201"/>
    </source>
</evidence>
<reference evidence="5 6" key="1">
    <citation type="submission" date="2024-10" db="EMBL/GenBank/DDBJ databases">
        <title>Updated reference genomes for cyclostephanoid diatoms.</title>
        <authorList>
            <person name="Roberts W.R."/>
            <person name="Alverson A.J."/>
        </authorList>
    </citation>
    <scope>NUCLEOTIDE SEQUENCE [LARGE SCALE GENOMIC DNA]</scope>
    <source>
        <strain evidence="5 6">AJA010-31</strain>
    </source>
</reference>
<keyword evidence="3" id="KW-0442">Lipid degradation</keyword>
<dbReference type="Gene3D" id="3.40.50.1820">
    <property type="entry name" value="alpha/beta hydrolase"/>
    <property type="match status" value="2"/>
</dbReference>
<accession>A0ABD3NMH0</accession>
<comment type="caution">
    <text evidence="5">The sequence shown here is derived from an EMBL/GenBank/DDBJ whole genome shotgun (WGS) entry which is preliminary data.</text>
</comment>
<dbReference type="PANTHER" id="PTHR10272">
    <property type="entry name" value="PLATELET-ACTIVATING FACTOR ACETYLHYDROLASE"/>
    <property type="match status" value="1"/>
</dbReference>
<evidence type="ECO:0000256" key="2">
    <source>
        <dbReference type="ARBA" id="ARBA00022801"/>
    </source>
</evidence>
<keyword evidence="2" id="KW-0378">Hydrolase</keyword>
<gene>
    <name evidence="5" type="ORF">ACHAWO_013302</name>
</gene>
<dbReference type="EMBL" id="JALLPJ020001068">
    <property type="protein sequence ID" value="KAL3777028.1"/>
    <property type="molecule type" value="Genomic_DNA"/>
</dbReference>
<organism evidence="5 6">
    <name type="scientific">Cyclotella atomus</name>
    <dbReference type="NCBI Taxonomy" id="382360"/>
    <lineage>
        <taxon>Eukaryota</taxon>
        <taxon>Sar</taxon>
        <taxon>Stramenopiles</taxon>
        <taxon>Ochrophyta</taxon>
        <taxon>Bacillariophyta</taxon>
        <taxon>Coscinodiscophyceae</taxon>
        <taxon>Thalassiosirophycidae</taxon>
        <taxon>Stephanodiscales</taxon>
        <taxon>Stephanodiscaceae</taxon>
        <taxon>Cyclotella</taxon>
    </lineage>
</organism>
<evidence type="ECO:0000256" key="3">
    <source>
        <dbReference type="ARBA" id="ARBA00022963"/>
    </source>
</evidence>
<dbReference type="SUPFAM" id="SSF53474">
    <property type="entry name" value="alpha/beta-Hydrolases"/>
    <property type="match status" value="1"/>
</dbReference>
<keyword evidence="6" id="KW-1185">Reference proteome</keyword>
<name>A0ABD3NMH0_9STRA</name>
<sequence>MSKTFYSPDRLITGDAPYVGVLHLPSQTWDRPAIRLFFPATLSDPNVTPKKADYYIYRIRVRYVLEGLVHSTVVPHDTYIFRFIIRPIIWMIMLLLPAHYLPHTALVTDDSTVQYLPPSALKLNKVGKTKQRLVIFSHGLAATGEENSIFCTALAKKGYVVATQKYCEQVQFRANEFLDACDWLLNLSSDKNISDGVIQLKNHPVLKEICNNLDGRNVIASGSSYGAATSVLAATKRPDQFQCALLLDGWFNLGNASDDDNIHFPPDAYISSGAKVGFGIPSLFIVSAGFKAWTDCYDATCQLANQIPGNRYEMHVLPNTRHCNILDIVFFVPKWILKKYPEYFGVGMADGVEVHEMIITWTCQFLDKFFHDN</sequence>